<dbReference type="KEGG" id="vg:26639472"/>
<dbReference type="RefSeq" id="YP_009212880.1">
    <property type="nucleotide sequence ID" value="NC_028950.1"/>
</dbReference>
<reference evidence="1 2" key="1">
    <citation type="submission" date="2014-12" db="EMBL/GenBank/DDBJ databases">
        <title>Genome analysis of a novel jumbo phage RSL2 infecting the phytopathogen Ralstonia solanacearum.</title>
        <authorList>
            <person name="Kawasaki T."/>
            <person name="Fujie M."/>
            <person name="Chatchawankanphanich O."/>
            <person name="Ogata H."/>
            <person name="Yamada T."/>
        </authorList>
    </citation>
    <scope>NUCLEOTIDE SEQUENCE [LARGE SCALE GENOMIC DNA]</scope>
    <source>
        <strain evidence="1 2">RSL2</strain>
    </source>
</reference>
<dbReference type="OrthoDB" id="31725at10239"/>
<sequence>MSEQFKLNTRAQSISDRIFSKIDGKVDTSGNLDKDLTKSVFREIATEDGRNVEQMIDDQNYISDFVLGSTHAGSKAVERRFKETKDLGTAALTFELGRSVLDVSFERHKRVPNRVLDKESGNFVVDGEKDVYGQTNVKFSTYGAKNSRGELSKLRDNINLTFTSAFGS</sequence>
<dbReference type="EMBL" id="AP014693">
    <property type="protein sequence ID" value="BAQ02559.1"/>
    <property type="molecule type" value="Genomic_DNA"/>
</dbReference>
<protein>
    <submittedName>
        <fullName evidence="1">Uncharacterized protein</fullName>
    </submittedName>
</protein>
<name>A0A0A8J9A7_9CAUD</name>
<accession>A0A0A8J9A7</accession>
<proteinExistence type="predicted"/>
<evidence type="ECO:0000313" key="1">
    <source>
        <dbReference type="EMBL" id="BAQ02559.1"/>
    </source>
</evidence>
<dbReference type="Proteomes" id="UP000203794">
    <property type="component" value="Segment"/>
</dbReference>
<evidence type="ECO:0000313" key="2">
    <source>
        <dbReference type="Proteomes" id="UP000203794"/>
    </source>
</evidence>
<organism evidence="1 2">
    <name type="scientific">Ralstonia phage RSL2</name>
    <dbReference type="NCBI Taxonomy" id="1585840"/>
    <lineage>
        <taxon>Viruses</taxon>
        <taxon>Duplodnaviria</taxon>
        <taxon>Heunggongvirae</taxon>
        <taxon>Uroviricota</taxon>
        <taxon>Caudoviricetes</taxon>
        <taxon>Chimalliviridae</taxon>
        <taxon>Chiangmaivirus</taxon>
        <taxon>Chiangmaivirus RSL2</taxon>
    </lineage>
</organism>
<dbReference type="GeneID" id="26639472"/>
<keyword evidence="2" id="KW-1185">Reference proteome</keyword>